<dbReference type="Proteomes" id="UP000054770">
    <property type="component" value="Unassembled WGS sequence"/>
</dbReference>
<feature type="transmembrane region" description="Helical" evidence="1">
    <location>
        <begin position="16"/>
        <end position="34"/>
    </location>
</feature>
<organism evidence="3 4">
    <name type="scientific">Caballeronia choica</name>
    <dbReference type="NCBI Taxonomy" id="326476"/>
    <lineage>
        <taxon>Bacteria</taxon>
        <taxon>Pseudomonadati</taxon>
        <taxon>Pseudomonadota</taxon>
        <taxon>Betaproteobacteria</taxon>
        <taxon>Burkholderiales</taxon>
        <taxon>Burkholderiaceae</taxon>
        <taxon>Caballeronia</taxon>
    </lineage>
</organism>
<dbReference type="RefSeq" id="WP_235028208.1">
    <property type="nucleotide sequence ID" value="NZ_FCON02000007.1"/>
</dbReference>
<name>A0A158FUG9_9BURK</name>
<dbReference type="EMBL" id="FCON02000007">
    <property type="protein sequence ID" value="SAL23506.1"/>
    <property type="molecule type" value="Genomic_DNA"/>
</dbReference>
<dbReference type="Pfam" id="PF11127">
    <property type="entry name" value="YgaP-like_TM"/>
    <property type="match status" value="1"/>
</dbReference>
<comment type="caution">
    <text evidence="3">The sequence shown here is derived from an EMBL/GenBank/DDBJ whole genome shotgun (WGS) entry which is preliminary data.</text>
</comment>
<evidence type="ECO:0000259" key="2">
    <source>
        <dbReference type="Pfam" id="PF11127"/>
    </source>
</evidence>
<evidence type="ECO:0000313" key="3">
    <source>
        <dbReference type="EMBL" id="SAL23506.1"/>
    </source>
</evidence>
<sequence length="70" mass="7818">MSTLFFQKNLPQWERTLRTVLGLAVLIGAFLVPMEPWLKWLLVASGASFVAMGFVGFCPMCAMAGRRPRT</sequence>
<keyword evidence="1" id="KW-0812">Transmembrane</keyword>
<dbReference type="Gene3D" id="6.10.140.1340">
    <property type="match status" value="1"/>
</dbReference>
<dbReference type="AlphaFoldDB" id="A0A158FUG9"/>
<keyword evidence="1" id="KW-1133">Transmembrane helix</keyword>
<gene>
    <name evidence="3" type="ORF">AWB68_00975</name>
</gene>
<proteinExistence type="predicted"/>
<reference evidence="3" key="1">
    <citation type="submission" date="2016-01" db="EMBL/GenBank/DDBJ databases">
        <authorList>
            <person name="Peeters C."/>
        </authorList>
    </citation>
    <scope>NUCLEOTIDE SEQUENCE [LARGE SCALE GENOMIC DNA]</scope>
    <source>
        <strain evidence="3">LMG 22940</strain>
    </source>
</reference>
<keyword evidence="4" id="KW-1185">Reference proteome</keyword>
<feature type="transmembrane region" description="Helical" evidence="1">
    <location>
        <begin position="40"/>
        <end position="64"/>
    </location>
</feature>
<accession>A0A158FUG9</accession>
<feature type="domain" description="Inner membrane protein YgaP-like transmembrane" evidence="2">
    <location>
        <begin position="7"/>
        <end position="67"/>
    </location>
</feature>
<evidence type="ECO:0000256" key="1">
    <source>
        <dbReference type="SAM" id="Phobius"/>
    </source>
</evidence>
<keyword evidence="1" id="KW-0472">Membrane</keyword>
<dbReference type="InterPro" id="IPR021309">
    <property type="entry name" value="YgaP-like_TM"/>
</dbReference>
<evidence type="ECO:0000313" key="4">
    <source>
        <dbReference type="Proteomes" id="UP000054770"/>
    </source>
</evidence>
<protein>
    <recommendedName>
        <fullName evidence="2">Inner membrane protein YgaP-like transmembrane domain-containing protein</fullName>
    </recommendedName>
</protein>